<name>A0A915JJ51_ROMCU</name>
<dbReference type="Proteomes" id="UP000887565">
    <property type="component" value="Unplaced"/>
</dbReference>
<organism evidence="1 2">
    <name type="scientific">Romanomermis culicivorax</name>
    <name type="common">Nematode worm</name>
    <dbReference type="NCBI Taxonomy" id="13658"/>
    <lineage>
        <taxon>Eukaryota</taxon>
        <taxon>Metazoa</taxon>
        <taxon>Ecdysozoa</taxon>
        <taxon>Nematoda</taxon>
        <taxon>Enoplea</taxon>
        <taxon>Dorylaimia</taxon>
        <taxon>Mermithida</taxon>
        <taxon>Mermithoidea</taxon>
        <taxon>Mermithidae</taxon>
        <taxon>Romanomermis</taxon>
    </lineage>
</organism>
<sequence length="69" mass="8286">MNRHRNHRIYDRLLSPVVLTQQLLLDNQLSERLNDQFNNVDHSYESKLVVFYGHVDFRGDITKKFITIN</sequence>
<dbReference type="AlphaFoldDB" id="A0A915JJ51"/>
<accession>A0A915JJ51</accession>
<protein>
    <submittedName>
        <fullName evidence="2">Uncharacterized protein</fullName>
    </submittedName>
</protein>
<keyword evidence="1" id="KW-1185">Reference proteome</keyword>
<evidence type="ECO:0000313" key="2">
    <source>
        <dbReference type="WBParaSite" id="nRc.2.0.1.t26175-RA"/>
    </source>
</evidence>
<reference evidence="2" key="1">
    <citation type="submission" date="2022-11" db="UniProtKB">
        <authorList>
            <consortium name="WormBaseParasite"/>
        </authorList>
    </citation>
    <scope>IDENTIFICATION</scope>
</reference>
<dbReference type="WBParaSite" id="nRc.2.0.1.t26175-RA">
    <property type="protein sequence ID" value="nRc.2.0.1.t26175-RA"/>
    <property type="gene ID" value="nRc.2.0.1.g26175"/>
</dbReference>
<proteinExistence type="predicted"/>
<evidence type="ECO:0000313" key="1">
    <source>
        <dbReference type="Proteomes" id="UP000887565"/>
    </source>
</evidence>